<gene>
    <name evidence="7" type="primary">TMEM30A</name>
</gene>
<accession>T2M525</accession>
<evidence type="ECO:0000256" key="1">
    <source>
        <dbReference type="ARBA" id="ARBA00004141"/>
    </source>
</evidence>
<dbReference type="AlphaFoldDB" id="T2M525"/>
<organism evidence="7">
    <name type="scientific">Hydra vulgaris</name>
    <name type="common">Hydra</name>
    <name type="synonym">Hydra attenuata</name>
    <dbReference type="NCBI Taxonomy" id="6087"/>
    <lineage>
        <taxon>Eukaryota</taxon>
        <taxon>Metazoa</taxon>
        <taxon>Cnidaria</taxon>
        <taxon>Hydrozoa</taxon>
        <taxon>Hydroidolina</taxon>
        <taxon>Anthoathecata</taxon>
        <taxon>Aplanulata</taxon>
        <taxon>Hydridae</taxon>
        <taxon>Hydra</taxon>
    </lineage>
</organism>
<dbReference type="OrthoDB" id="5989888at2759"/>
<evidence type="ECO:0000256" key="3">
    <source>
        <dbReference type="ARBA" id="ARBA00022692"/>
    </source>
</evidence>
<dbReference type="GO" id="GO:0005794">
    <property type="term" value="C:Golgi apparatus"/>
    <property type="evidence" value="ECO:0007669"/>
    <property type="project" value="TreeGrafter"/>
</dbReference>
<keyword evidence="5 6" id="KW-0472">Membrane</keyword>
<feature type="non-terminal residue" evidence="7">
    <location>
        <position position="1"/>
    </location>
</feature>
<keyword evidence="3 6" id="KW-0812">Transmembrane</keyword>
<comment type="subcellular location">
    <subcellularLocation>
        <location evidence="1">Membrane</location>
        <topology evidence="1">Multi-pass membrane protein</topology>
    </subcellularLocation>
</comment>
<dbReference type="EMBL" id="HAAD01000805">
    <property type="protein sequence ID" value="CDG67037.1"/>
    <property type="molecule type" value="mRNA"/>
</dbReference>
<evidence type="ECO:0000256" key="5">
    <source>
        <dbReference type="ARBA" id="ARBA00023136"/>
    </source>
</evidence>
<evidence type="ECO:0000256" key="2">
    <source>
        <dbReference type="ARBA" id="ARBA00009457"/>
    </source>
</evidence>
<feature type="transmembrane region" description="Helical" evidence="6">
    <location>
        <begin position="339"/>
        <end position="361"/>
    </location>
</feature>
<evidence type="ECO:0000256" key="6">
    <source>
        <dbReference type="SAM" id="Phobius"/>
    </source>
</evidence>
<protein>
    <submittedName>
        <fullName evidence="7">Cell cycle control protein 50A</fullName>
    </submittedName>
</protein>
<dbReference type="PIRSF" id="PIRSF015840">
    <property type="entry name" value="DUF284_TM_euk"/>
    <property type="match status" value="1"/>
</dbReference>
<dbReference type="PANTHER" id="PTHR10926:SF0">
    <property type="entry name" value="CDC50, ISOFORM A"/>
    <property type="match status" value="1"/>
</dbReference>
<sequence>MLYLFLNGNYNWQPKAKHLNFGSRIMPWPFKRKGFSGEKEQSRKPSDSKFKQQKLPAWQPIITASTVLPVFFFFGTICLPIGIALFVTTSNIQERVIEYTNCKNCEVNLEPMFKKGTSTNCTCEFSINLDTSWKGDVFFYYGLSNFYQNHRRYVRSRDDSQLHGEVSSSVNSNCDPFGSSDGIVYAPCGAIANSMFNDKFRLKYNGKDEVPMTYKNIAWKSDRTVKFKNPSQGVQELNKYKKPLYWFQNASQLDLKDPENNGFLNQDFIVWMRVAAFPTFRKLYRILDRDNPLVTNFKDGLPYGDYQLTINYNYPVSSFGGKKRFIISQSSWAGGKNNFLGIVYIVVGTLCLVFGFVFLIIHTKYRTRAPTTG</sequence>
<dbReference type="Pfam" id="PF03381">
    <property type="entry name" value="CDC50"/>
    <property type="match status" value="1"/>
</dbReference>
<reference evidence="7" key="1">
    <citation type="journal article" date="2013" name="Genome Biol. Evol.">
        <title>Punctuated emergences of genetic and phenotypic innovations in eumetazoan, bilaterian, euteleostome, and hominidae ancestors.</title>
        <authorList>
            <person name="Wenger Y."/>
            <person name="Galliot B."/>
        </authorList>
    </citation>
    <scope>NUCLEOTIDE SEQUENCE</scope>
    <source>
        <tissue evidence="7">Whole animals</tissue>
    </source>
</reference>
<dbReference type="GO" id="GO:0005783">
    <property type="term" value="C:endoplasmic reticulum"/>
    <property type="evidence" value="ECO:0007669"/>
    <property type="project" value="TreeGrafter"/>
</dbReference>
<evidence type="ECO:0000256" key="4">
    <source>
        <dbReference type="ARBA" id="ARBA00022989"/>
    </source>
</evidence>
<proteinExistence type="evidence at transcript level"/>
<dbReference type="InterPro" id="IPR005045">
    <property type="entry name" value="CDC50/LEM3_fam"/>
</dbReference>
<keyword evidence="4 6" id="KW-1133">Transmembrane helix</keyword>
<feature type="transmembrane region" description="Helical" evidence="6">
    <location>
        <begin position="61"/>
        <end position="87"/>
    </location>
</feature>
<evidence type="ECO:0000313" key="7">
    <source>
        <dbReference type="EMBL" id="CDG67037.1"/>
    </source>
</evidence>
<name>T2M525_HYDVU</name>
<dbReference type="PANTHER" id="PTHR10926">
    <property type="entry name" value="CELL CYCLE CONTROL PROTEIN 50"/>
    <property type="match status" value="1"/>
</dbReference>
<dbReference type="GO" id="GO:0005886">
    <property type="term" value="C:plasma membrane"/>
    <property type="evidence" value="ECO:0007669"/>
    <property type="project" value="TreeGrafter"/>
</dbReference>
<comment type="similarity">
    <text evidence="2">Belongs to the CDC50/LEM3 family.</text>
</comment>